<evidence type="ECO:0000313" key="2">
    <source>
        <dbReference type="Proteomes" id="UP001056681"/>
    </source>
</evidence>
<gene>
    <name evidence="1" type="ORF">IM816_05910</name>
</gene>
<evidence type="ECO:0000313" key="1">
    <source>
        <dbReference type="EMBL" id="URL59631.1"/>
    </source>
</evidence>
<sequence>MTIGFQVLLADGTTVQADDTYRNLSVREQGSATTTNLTAAGGTSFIVFYRTGLTMPLLAVGGTGYATGQVWYDAANARWGFMITSGGGVGTSVPFYIFDVPYDSDPGFGLQVFNAAGQKTFDIMQKYMRVNDFYSVSAAVLATRNYDPSRVYACIHMIVGFRISAQAGNTQLVASRVSGGSVTTTGIIVDGPQGIPTINEALAVILVVDVTYY</sequence>
<name>A0ABY4T4W4_9GAMM</name>
<accession>A0ABY4T4W4</accession>
<keyword evidence="2" id="KW-1185">Reference proteome</keyword>
<reference evidence="1" key="1">
    <citation type="submission" date="2020-10" db="EMBL/GenBank/DDBJ databases">
        <title>Whole-genome sequence of Luteibacter sp. EIF3.</title>
        <authorList>
            <person name="Friedrich I."/>
            <person name="Hertel R."/>
            <person name="Daniel R."/>
        </authorList>
    </citation>
    <scope>NUCLEOTIDE SEQUENCE</scope>
    <source>
        <strain evidence="1">EIF3</strain>
    </source>
</reference>
<dbReference type="EMBL" id="CP063231">
    <property type="protein sequence ID" value="URL59631.1"/>
    <property type="molecule type" value="Genomic_DNA"/>
</dbReference>
<proteinExistence type="predicted"/>
<dbReference type="Proteomes" id="UP001056681">
    <property type="component" value="Chromosome"/>
</dbReference>
<organism evidence="1 2">
    <name type="scientific">Luteibacter flocculans</name>
    <dbReference type="NCBI Taxonomy" id="2780091"/>
    <lineage>
        <taxon>Bacteria</taxon>
        <taxon>Pseudomonadati</taxon>
        <taxon>Pseudomonadota</taxon>
        <taxon>Gammaproteobacteria</taxon>
        <taxon>Lysobacterales</taxon>
        <taxon>Rhodanobacteraceae</taxon>
        <taxon>Luteibacter</taxon>
    </lineage>
</organism>
<protein>
    <recommendedName>
        <fullName evidence="3">Tail fiber protein</fullName>
    </recommendedName>
</protein>
<dbReference type="RefSeq" id="WP_250340153.1">
    <property type="nucleotide sequence ID" value="NZ_CP063231.1"/>
</dbReference>
<evidence type="ECO:0008006" key="3">
    <source>
        <dbReference type="Google" id="ProtNLM"/>
    </source>
</evidence>